<dbReference type="PANTHER" id="PTHR31992">
    <property type="entry name" value="DOF ZINC FINGER PROTEIN DOF1.4-RELATED"/>
    <property type="match status" value="1"/>
</dbReference>
<feature type="region of interest" description="Disordered" evidence="10">
    <location>
        <begin position="1"/>
        <end position="42"/>
    </location>
</feature>
<dbReference type="AlphaFoldDB" id="A0A251USH4"/>
<evidence type="ECO:0000256" key="7">
    <source>
        <dbReference type="ARBA" id="ARBA00023242"/>
    </source>
</evidence>
<evidence type="ECO:0000313" key="12">
    <source>
        <dbReference type="EMBL" id="OTG26327.1"/>
    </source>
</evidence>
<keyword evidence="5 8" id="KW-0238">DNA-binding</keyword>
<feature type="compositionally biased region" description="Pro residues" evidence="10">
    <location>
        <begin position="340"/>
        <end position="349"/>
    </location>
</feature>
<feature type="compositionally biased region" description="Basic residues" evidence="10">
    <location>
        <begin position="27"/>
        <end position="36"/>
    </location>
</feature>
<keyword evidence="3 9" id="KW-0862">Zinc</keyword>
<evidence type="ECO:0000256" key="9">
    <source>
        <dbReference type="RuleBase" id="RU369094"/>
    </source>
</evidence>
<evidence type="ECO:0000256" key="4">
    <source>
        <dbReference type="ARBA" id="ARBA00023015"/>
    </source>
</evidence>
<evidence type="ECO:0000313" key="13">
    <source>
        <dbReference type="Proteomes" id="UP000215914"/>
    </source>
</evidence>
<keyword evidence="6 9" id="KW-0804">Transcription</keyword>
<accession>A0A251USH4</accession>
<protein>
    <recommendedName>
        <fullName evidence="9">Dof zinc finger protein</fullName>
    </recommendedName>
</protein>
<keyword evidence="7 8" id="KW-0539">Nucleus</keyword>
<dbReference type="Proteomes" id="UP000215914">
    <property type="component" value="Chromosome 5"/>
</dbReference>
<keyword evidence="13" id="KW-1185">Reference proteome</keyword>
<dbReference type="GO" id="GO:0008270">
    <property type="term" value="F:zinc ion binding"/>
    <property type="evidence" value="ECO:0007669"/>
    <property type="project" value="UniProtKB-KW"/>
</dbReference>
<evidence type="ECO:0000256" key="6">
    <source>
        <dbReference type="ARBA" id="ARBA00023163"/>
    </source>
</evidence>
<evidence type="ECO:0000256" key="1">
    <source>
        <dbReference type="ARBA" id="ARBA00022723"/>
    </source>
</evidence>
<dbReference type="OMA" id="TPFEYGG"/>
<feature type="compositionally biased region" description="Gly residues" evidence="10">
    <location>
        <begin position="8"/>
        <end position="22"/>
    </location>
</feature>
<dbReference type="PANTHER" id="PTHR31992:SF205">
    <property type="entry name" value="DOF ZINC FINGER PROTEIN"/>
    <property type="match status" value="1"/>
</dbReference>
<dbReference type="GO" id="GO:0003700">
    <property type="term" value="F:DNA-binding transcription factor activity"/>
    <property type="evidence" value="ECO:0007669"/>
    <property type="project" value="UniProtKB-UniRule"/>
</dbReference>
<reference evidence="13" key="1">
    <citation type="journal article" date="2017" name="Nature">
        <title>The sunflower genome provides insights into oil metabolism, flowering and Asterid evolution.</title>
        <authorList>
            <person name="Badouin H."/>
            <person name="Gouzy J."/>
            <person name="Grassa C.J."/>
            <person name="Murat F."/>
            <person name="Staton S.E."/>
            <person name="Cottret L."/>
            <person name="Lelandais-Briere C."/>
            <person name="Owens G.L."/>
            <person name="Carrere S."/>
            <person name="Mayjonade B."/>
            <person name="Legrand L."/>
            <person name="Gill N."/>
            <person name="Kane N.C."/>
            <person name="Bowers J.E."/>
            <person name="Hubner S."/>
            <person name="Bellec A."/>
            <person name="Berard A."/>
            <person name="Berges H."/>
            <person name="Blanchet N."/>
            <person name="Boniface M.C."/>
            <person name="Brunel D."/>
            <person name="Catrice O."/>
            <person name="Chaidir N."/>
            <person name="Claudel C."/>
            <person name="Donnadieu C."/>
            <person name="Faraut T."/>
            <person name="Fievet G."/>
            <person name="Helmstetter N."/>
            <person name="King M."/>
            <person name="Knapp S.J."/>
            <person name="Lai Z."/>
            <person name="Le Paslier M.C."/>
            <person name="Lippi Y."/>
            <person name="Lorenzon L."/>
            <person name="Mandel J.R."/>
            <person name="Marage G."/>
            <person name="Marchand G."/>
            <person name="Marquand E."/>
            <person name="Bret-Mestries E."/>
            <person name="Morien E."/>
            <person name="Nambeesan S."/>
            <person name="Nguyen T."/>
            <person name="Pegot-Espagnet P."/>
            <person name="Pouilly N."/>
            <person name="Raftis F."/>
            <person name="Sallet E."/>
            <person name="Schiex T."/>
            <person name="Thomas J."/>
            <person name="Vandecasteele C."/>
            <person name="Vares D."/>
            <person name="Vear F."/>
            <person name="Vautrin S."/>
            <person name="Crespi M."/>
            <person name="Mangin B."/>
            <person name="Burke J.M."/>
            <person name="Salse J."/>
            <person name="Munos S."/>
            <person name="Vincourt P."/>
            <person name="Rieseberg L.H."/>
            <person name="Langlade N.B."/>
        </authorList>
    </citation>
    <scope>NUCLEOTIDE SEQUENCE [LARGE SCALE GENOMIC DNA]</scope>
    <source>
        <strain evidence="13">cv. SF193</strain>
    </source>
</reference>
<comment type="subcellular location">
    <subcellularLocation>
        <location evidence="8 9">Nucleus</location>
    </subcellularLocation>
</comment>
<dbReference type="EMBL" id="CM007894">
    <property type="protein sequence ID" value="OTG26327.1"/>
    <property type="molecule type" value="Genomic_DNA"/>
</dbReference>
<dbReference type="InterPro" id="IPR045174">
    <property type="entry name" value="Dof"/>
</dbReference>
<sequence length="349" mass="37976">MQDIHSVGSGGGSGRLFGGSGGGDRRLRPHHHHHGHGPQALKCPRCESLNTKFCYYNNYNLSQPRHFCKSCRRYWTKGGVLRNVPVGGGCRKTKRSKPKPNSNRNPSSDAGDRKSSNSQNSSSESSSLTATATASATVTVTAAEVLSNINPANSASTFTGFFNTPNPNPSFEPPPVDNNNIFPEIGTFTGLITSSTPHLPVGFNISTDISPFRLHHTGHMVENSPANQQQWMHTDHTLGDELKVPETGPLGFTNEFSDLPEKTTGVGIGTEDWNNGTDQALFDLTGAVDQSYWSQTQWDDHDGGHDHERRANHRDTGRCGQGRLLDRRQPLGSPRCAETRPPPEGTTVE</sequence>
<feature type="region of interest" description="Disordered" evidence="10">
    <location>
        <begin position="85"/>
        <end position="130"/>
    </location>
</feature>
<evidence type="ECO:0000256" key="10">
    <source>
        <dbReference type="SAM" id="MobiDB-lite"/>
    </source>
</evidence>
<dbReference type="PROSITE" id="PS01361">
    <property type="entry name" value="ZF_DOF_1"/>
    <property type="match status" value="1"/>
</dbReference>
<dbReference type="GO" id="GO:0003677">
    <property type="term" value="F:DNA binding"/>
    <property type="evidence" value="ECO:0007669"/>
    <property type="project" value="UniProtKB-UniRule"/>
</dbReference>
<dbReference type="GO" id="GO:0005634">
    <property type="term" value="C:nucleus"/>
    <property type="evidence" value="ECO:0007669"/>
    <property type="project" value="UniProtKB-SubCell"/>
</dbReference>
<comment type="function">
    <text evidence="9">Transcription factor that binds specifically to a 5'-AA[AG]G-3' consensus core sequence.</text>
</comment>
<keyword evidence="2 8" id="KW-0863">Zinc-finger</keyword>
<gene>
    <name evidence="12" type="primary">OBP4</name>
    <name evidence="12" type="ORF">HannXRQ_Chr05g0157431</name>
</gene>
<evidence type="ECO:0000256" key="8">
    <source>
        <dbReference type="PROSITE-ProRule" id="PRU00071"/>
    </source>
</evidence>
<dbReference type="FunCoup" id="A0A251USH4">
    <property type="interactions" value="207"/>
</dbReference>
<feature type="domain" description="Dof-type" evidence="11">
    <location>
        <begin position="41"/>
        <end position="95"/>
    </location>
</feature>
<dbReference type="PROSITE" id="PS50884">
    <property type="entry name" value="ZF_DOF_2"/>
    <property type="match status" value="1"/>
</dbReference>
<organism evidence="12 13">
    <name type="scientific">Helianthus annuus</name>
    <name type="common">Common sunflower</name>
    <dbReference type="NCBI Taxonomy" id="4232"/>
    <lineage>
        <taxon>Eukaryota</taxon>
        <taxon>Viridiplantae</taxon>
        <taxon>Streptophyta</taxon>
        <taxon>Embryophyta</taxon>
        <taxon>Tracheophyta</taxon>
        <taxon>Spermatophyta</taxon>
        <taxon>Magnoliopsida</taxon>
        <taxon>eudicotyledons</taxon>
        <taxon>Gunneridae</taxon>
        <taxon>Pentapetalae</taxon>
        <taxon>asterids</taxon>
        <taxon>campanulids</taxon>
        <taxon>Asterales</taxon>
        <taxon>Asteraceae</taxon>
        <taxon>Asteroideae</taxon>
        <taxon>Heliantheae alliance</taxon>
        <taxon>Heliantheae</taxon>
        <taxon>Helianthus</taxon>
    </lineage>
</organism>
<evidence type="ECO:0000256" key="5">
    <source>
        <dbReference type="ARBA" id="ARBA00023125"/>
    </source>
</evidence>
<dbReference type="InParanoid" id="A0A251USH4"/>
<evidence type="ECO:0000256" key="3">
    <source>
        <dbReference type="ARBA" id="ARBA00022833"/>
    </source>
</evidence>
<dbReference type="Pfam" id="PF02701">
    <property type="entry name" value="Zn_ribbon_Dof"/>
    <property type="match status" value="1"/>
</dbReference>
<feature type="compositionally biased region" description="Low complexity" evidence="10">
    <location>
        <begin position="116"/>
        <end position="130"/>
    </location>
</feature>
<keyword evidence="4 9" id="KW-0805">Transcription regulation</keyword>
<evidence type="ECO:0000259" key="11">
    <source>
        <dbReference type="PROSITE" id="PS50884"/>
    </source>
</evidence>
<name>A0A251USH4_HELAN</name>
<proteinExistence type="predicted"/>
<feature type="region of interest" description="Disordered" evidence="10">
    <location>
        <begin position="296"/>
        <end position="349"/>
    </location>
</feature>
<feature type="compositionally biased region" description="Basic and acidic residues" evidence="10">
    <location>
        <begin position="298"/>
        <end position="317"/>
    </location>
</feature>
<dbReference type="InterPro" id="IPR003851">
    <property type="entry name" value="Znf_Dof"/>
</dbReference>
<evidence type="ECO:0000256" key="2">
    <source>
        <dbReference type="ARBA" id="ARBA00022771"/>
    </source>
</evidence>
<feature type="compositionally biased region" description="Polar residues" evidence="10">
    <location>
        <begin position="99"/>
        <end position="108"/>
    </location>
</feature>
<keyword evidence="1 9" id="KW-0479">Metal-binding</keyword>